<sequence>MAAAIRYRVSMEKAHAHLFDVEMTIEGWSDSALTLKLPVWTPGSYLVREYSRHLQDFEAVGATGPLRWQKLAKQTWRMEVPADGQVQVRYRVYANELTVRTSHLDITHAFFNGACLFFYVPGCESSPCEVSVAPLNPDWRVSTALAAVPGRQNTFQAASYDELVDSPFEVGTHRIVPFTVQGKPHTLAVWGKSNLDYNRFLPDLESLITTEAKLFGSLPYEHYLFLVHFADGYGGLEHRNSTTLLYPRFELRGDEKYFKFLNLVAHEFFHLWNVKRIRPSTLDRFDYAHENYTRSLWFMEGATSYYDELIPLRAGIYDATHYLKQLGTHITRLLTTPGRAVQSLAESSFDTWIKLYRPNENSLNSQVSYYLKGQLVCLLLDLEIRLRTDGERSLDDAMRHLWQRYGAVDTSFPEAELEPIIERAVGLDLKLFFDHALRSTGELDFEGHFGPFGLQLVPTGTDGAPPYLGLRTQEQNGRTTVQNVEAGSPAQLAGMATGDELVALAGWKVTHGTLKDRLADWRPGDRLEVTYFRREELRTTTARLTEARPAAYTVERRAEATAQERDRLIAWLGERGPA</sequence>
<dbReference type="InterPro" id="IPR027268">
    <property type="entry name" value="Peptidase_M4/M1_CTD_sf"/>
</dbReference>
<dbReference type="InParanoid" id="Q7NFI4"/>
<dbReference type="OrthoDB" id="9778516at2"/>
<dbReference type="SUPFAM" id="SSF50156">
    <property type="entry name" value="PDZ domain-like"/>
    <property type="match status" value="1"/>
</dbReference>
<dbReference type="InterPro" id="IPR007963">
    <property type="entry name" value="Peptidase_M61_catalytic"/>
</dbReference>
<name>Q7NFI4_GLOVI</name>
<dbReference type="InterPro" id="IPR001478">
    <property type="entry name" value="PDZ"/>
</dbReference>
<gene>
    <name evidence="2" type="ordered locus">glr3541</name>
</gene>
<keyword evidence="3" id="KW-1185">Reference proteome</keyword>
<dbReference type="Gene3D" id="2.60.40.3650">
    <property type="match status" value="1"/>
</dbReference>
<dbReference type="SUPFAM" id="SSF55486">
    <property type="entry name" value="Metalloproteases ('zincins'), catalytic domain"/>
    <property type="match status" value="1"/>
</dbReference>
<dbReference type="EnsemblBacteria" id="BAC91482">
    <property type="protein sequence ID" value="BAC91482"/>
    <property type="gene ID" value="BAC91482"/>
</dbReference>
<dbReference type="InterPro" id="IPR036034">
    <property type="entry name" value="PDZ_sf"/>
</dbReference>
<dbReference type="HOGENOM" id="CLU_022755_0_0_3"/>
<feature type="domain" description="PDZ" evidence="1">
    <location>
        <begin position="450"/>
        <end position="535"/>
    </location>
</feature>
<protein>
    <submittedName>
        <fullName evidence="2">Glr3541 protein</fullName>
    </submittedName>
</protein>
<reference evidence="2 3" key="1">
    <citation type="journal article" date="2003" name="DNA Res.">
        <title>Complete genome structure of Gloeobacter violaceus PCC 7421, a cyanobacterium that lacks thylakoids.</title>
        <authorList>
            <person name="Nakamura Y."/>
            <person name="Kaneko T."/>
            <person name="Sato S."/>
            <person name="Mimuro M."/>
            <person name="Miyashita H."/>
            <person name="Tsuchiya T."/>
            <person name="Sasamoto S."/>
            <person name="Watanabe A."/>
            <person name="Kawashima K."/>
            <person name="Kishida Y."/>
            <person name="Kiyokawa C."/>
            <person name="Kohara M."/>
            <person name="Matsumoto M."/>
            <person name="Matsuno A."/>
            <person name="Nakazaki N."/>
            <person name="Shimpo S."/>
            <person name="Takeuchi C."/>
            <person name="Yamada M."/>
            <person name="Tabata S."/>
        </authorList>
    </citation>
    <scope>NUCLEOTIDE SEQUENCE [LARGE SCALE GENOMIC DNA]</scope>
    <source>
        <strain evidence="3">ATCC 29082 / PCC 7421</strain>
    </source>
</reference>
<dbReference type="Gene3D" id="1.10.390.10">
    <property type="entry name" value="Neutral Protease Domain 2"/>
    <property type="match status" value="1"/>
</dbReference>
<organism evidence="2 3">
    <name type="scientific">Gloeobacter violaceus (strain ATCC 29082 / PCC 7421)</name>
    <dbReference type="NCBI Taxonomy" id="251221"/>
    <lineage>
        <taxon>Bacteria</taxon>
        <taxon>Bacillati</taxon>
        <taxon>Cyanobacteriota</taxon>
        <taxon>Cyanophyceae</taxon>
        <taxon>Gloeobacterales</taxon>
        <taxon>Gloeobacteraceae</taxon>
        <taxon>Gloeobacter</taxon>
    </lineage>
</organism>
<accession>Q7NFI4</accession>
<proteinExistence type="predicted"/>
<reference evidence="2 3" key="2">
    <citation type="journal article" date="2003" name="DNA Res.">
        <title>Complete genome structure of Gloeobacter violaceus PCC 7421, a cyanobacterium that lacks thylakoids (supplement).</title>
        <authorList>
            <person name="Nakamura Y."/>
            <person name="Kaneko T."/>
            <person name="Sato S."/>
            <person name="Mimuro M."/>
            <person name="Miyashita H."/>
            <person name="Tsuchiya T."/>
            <person name="Sasamoto S."/>
            <person name="Watanabe A."/>
            <person name="Kawashima K."/>
            <person name="Kishida Y."/>
            <person name="Kiyokawa C."/>
            <person name="Kohara M."/>
            <person name="Matsumoto M."/>
            <person name="Matsuno A."/>
            <person name="Nakazaki N."/>
            <person name="Shimpo S."/>
            <person name="Takeuchi C."/>
            <person name="Yamada M."/>
            <person name="Tabata S."/>
        </authorList>
    </citation>
    <scope>NUCLEOTIDE SEQUENCE [LARGE SCALE GENOMIC DNA]</scope>
    <source>
        <strain evidence="3">ATCC 29082 / PCC 7421</strain>
    </source>
</reference>
<dbReference type="SMART" id="SM00228">
    <property type="entry name" value="PDZ"/>
    <property type="match status" value="1"/>
</dbReference>
<dbReference type="EMBL" id="BA000045">
    <property type="protein sequence ID" value="BAC91482.1"/>
    <property type="molecule type" value="Genomic_DNA"/>
</dbReference>
<dbReference type="PIRSF" id="PIRSF016493">
    <property type="entry name" value="Glycyl_aminpptds"/>
    <property type="match status" value="1"/>
</dbReference>
<dbReference type="PATRIC" id="fig|251221.4.peg.3574"/>
<dbReference type="InterPro" id="IPR024191">
    <property type="entry name" value="Peptidase_M61"/>
</dbReference>
<evidence type="ECO:0000259" key="1">
    <source>
        <dbReference type="SMART" id="SM00228"/>
    </source>
</evidence>
<dbReference type="Pfam" id="PF13180">
    <property type="entry name" value="PDZ_2"/>
    <property type="match status" value="1"/>
</dbReference>
<dbReference type="Pfam" id="PF17899">
    <property type="entry name" value="Peptidase_M61_N"/>
    <property type="match status" value="1"/>
</dbReference>
<dbReference type="Proteomes" id="UP000000557">
    <property type="component" value="Chromosome"/>
</dbReference>
<dbReference type="Gene3D" id="2.30.42.10">
    <property type="match status" value="1"/>
</dbReference>
<evidence type="ECO:0000313" key="2">
    <source>
        <dbReference type="EMBL" id="BAC91482.1"/>
    </source>
</evidence>
<evidence type="ECO:0000313" key="3">
    <source>
        <dbReference type="Proteomes" id="UP000000557"/>
    </source>
</evidence>
<dbReference type="eggNOG" id="COG3975">
    <property type="taxonomic scope" value="Bacteria"/>
</dbReference>
<dbReference type="Pfam" id="PF05299">
    <property type="entry name" value="Peptidase_M61"/>
    <property type="match status" value="1"/>
</dbReference>
<dbReference type="PhylomeDB" id="Q7NFI4"/>
<dbReference type="KEGG" id="gvi:glr3541"/>
<dbReference type="InterPro" id="IPR040756">
    <property type="entry name" value="Peptidase_M61_N"/>
</dbReference>
<dbReference type="RefSeq" id="WP_011143530.1">
    <property type="nucleotide sequence ID" value="NC_005125.1"/>
</dbReference>
<dbReference type="STRING" id="251221.gene:10761054"/>
<dbReference type="AlphaFoldDB" id="Q7NFI4"/>